<comment type="similarity">
    <text evidence="6">Belongs to the AcsB/BcsB family.</text>
</comment>
<dbReference type="GO" id="GO:0006011">
    <property type="term" value="P:UDP-alpha-D-glucose metabolic process"/>
    <property type="evidence" value="ECO:0007669"/>
    <property type="project" value="InterPro"/>
</dbReference>
<dbReference type="AlphaFoldDB" id="A0A934V192"/>
<accession>A0A934V192</accession>
<reference evidence="8" key="2">
    <citation type="journal article" date="2020" name="Microorganisms">
        <title>Osmotic Adaptation and Compatible Solute Biosynthesis of Phototrophic Bacteria as Revealed from Genome Analyses.</title>
        <authorList>
            <person name="Imhoff J.F."/>
            <person name="Rahn T."/>
            <person name="Kunzel S."/>
            <person name="Keller A."/>
            <person name="Neulinger S.C."/>
        </authorList>
    </citation>
    <scope>NUCLEOTIDE SEQUENCE</scope>
    <source>
        <strain evidence="8">DSM 9154</strain>
    </source>
</reference>
<name>A0A934V192_9PROT</name>
<comment type="subunit">
    <text evidence="6">Tightly associated with the cellulose synthase catalytic subunit.</text>
</comment>
<comment type="function">
    <text evidence="6">Binds the cellulose synthase activator, bis-(3'-5') cyclic diguanylic acid (c-di-GMP).</text>
</comment>
<evidence type="ECO:0000256" key="2">
    <source>
        <dbReference type="ARBA" id="ARBA00022475"/>
    </source>
</evidence>
<dbReference type="InterPro" id="IPR018513">
    <property type="entry name" value="Cell_synthase_bac"/>
</dbReference>
<keyword evidence="2 6" id="KW-1003">Cell membrane</keyword>
<dbReference type="Gene3D" id="2.60.120.260">
    <property type="entry name" value="Galactose-binding domain-like"/>
    <property type="match status" value="2"/>
</dbReference>
<organism evidence="8 9">
    <name type="scientific">Rhodovibrio salinarum</name>
    <dbReference type="NCBI Taxonomy" id="1087"/>
    <lineage>
        <taxon>Bacteria</taxon>
        <taxon>Pseudomonadati</taxon>
        <taxon>Pseudomonadota</taxon>
        <taxon>Alphaproteobacteria</taxon>
        <taxon>Rhodospirillales</taxon>
        <taxon>Rhodovibrionaceae</taxon>
        <taxon>Rhodovibrio</taxon>
    </lineage>
</organism>
<keyword evidence="9" id="KW-1185">Reference proteome</keyword>
<evidence type="ECO:0000256" key="6">
    <source>
        <dbReference type="RuleBase" id="RU365021"/>
    </source>
</evidence>
<feature type="transmembrane region" description="Helical" evidence="6">
    <location>
        <begin position="792"/>
        <end position="810"/>
    </location>
</feature>
<proteinExistence type="inferred from homology"/>
<keyword evidence="6" id="KW-0997">Cell inner membrane</keyword>
<keyword evidence="6" id="KW-0973">c-di-GMP</keyword>
<comment type="pathway">
    <text evidence="6">Glycan metabolism; bacterial cellulose biosynthesis.</text>
</comment>
<comment type="caution">
    <text evidence="8">The sequence shown here is derived from an EMBL/GenBank/DDBJ whole genome shotgun (WGS) entry which is preliminary data.</text>
</comment>
<dbReference type="Pfam" id="PF03170">
    <property type="entry name" value="BcsB"/>
    <property type="match status" value="1"/>
</dbReference>
<evidence type="ECO:0000256" key="1">
    <source>
        <dbReference type="ARBA" id="ARBA00004162"/>
    </source>
</evidence>
<sequence length="824" mass="89087">MTQRRRVHASAGRKVSSMVANAVRIAAITGLALLVCAGPGLADDTPTVIYPPATDEAPAPPTANPAMPGPERATGGAGRTASSDQISPQADRRLPAPPMAYGTLRENAAARQKTVTLKPALNVDGLDDQLRLTGARARRDIVFQVPEPERVESVQFVTQFRNSADVLPDDSRLAIELNGETIAQVRPAALTGPAEVKVEVPPGLLDYGRNTLTFAAWHTHRVACSVASNFDLWSDIDLDATRLALRYADPAPRVTAANLATWLNSGVFKGQAIRFLAPESTSPERATQLSGLIAQGFIARAATKDLRFDTARVTLPKQARPPQTAYGGIAVPQLKPGIYVAVDTRDEVATLVGSPVARDIVGPHVSLNPLGDTADRALLLVSGRTTEEVLIAARQFAGIAGETVSPIPEPSRAKLMPPHSTQTFTDLGRPTQASNGVVLNENLEFRLPAALFPRREHDGVIDLRYRHVGTVGPDARLIIRLNGRILKVEDLQPGNSVQEEQTTLRLPMTSFRPGLNTLGFEALTPVADGEPCPSALGNDGSPPRFEIDGASRLSFNDMSFLYQMPNLHLTGTTGFPYSGERGPVVLEGDLRQESVRSALITLITNLRDRSDASFDLTQPADDRGARDTLAAATIEAVRSDLLNGAPVDRTRLAEILGRQTQRQPQTNSTQSRLEAWVSEQLQAFYDLIGVGPESAPDFPVTFAVLQYEIPGSKGHSRTLVIARSNQALSRAAERLKQRAVWGQLDGAVTFFGSDAREVMSWRARDRYYISRGTVDIGTGMLIVANWLGDRPWILAGLILGLCLVFGYLLYRLLEKTGRGYHAEV</sequence>
<evidence type="ECO:0000313" key="9">
    <source>
        <dbReference type="Proteomes" id="UP000778970"/>
    </source>
</evidence>
<evidence type="ECO:0000256" key="4">
    <source>
        <dbReference type="ARBA" id="ARBA00022989"/>
    </source>
</evidence>
<dbReference type="EMBL" id="NRRE01000028">
    <property type="protein sequence ID" value="MBK1698501.1"/>
    <property type="molecule type" value="Genomic_DNA"/>
</dbReference>
<evidence type="ECO:0000313" key="8">
    <source>
        <dbReference type="EMBL" id="MBK1698501.1"/>
    </source>
</evidence>
<dbReference type="PANTHER" id="PTHR39083:SF1">
    <property type="entry name" value="CYCLIC DI-GMP-BINDING PROTEIN"/>
    <property type="match status" value="1"/>
</dbReference>
<protein>
    <recommendedName>
        <fullName evidence="6">Cyclic di-GMP-binding protein</fullName>
    </recommendedName>
    <alternativeName>
        <fullName evidence="6">Cellulose synthase regulatory subunit</fullName>
    </alternativeName>
</protein>
<gene>
    <name evidence="8" type="ORF">CKO21_14730</name>
</gene>
<dbReference type="PANTHER" id="PTHR39083">
    <property type="entry name" value="CYCLIC DI-GMP-BINDING PROTEIN"/>
    <property type="match status" value="1"/>
</dbReference>
<keyword evidence="3 6" id="KW-0812">Transmembrane</keyword>
<keyword evidence="5 6" id="KW-0472">Membrane</keyword>
<keyword evidence="6" id="KW-0135">Cellulose biosynthesis</keyword>
<feature type="region of interest" description="Disordered" evidence="7">
    <location>
        <begin position="51"/>
        <end position="97"/>
    </location>
</feature>
<dbReference type="GO" id="GO:0030244">
    <property type="term" value="P:cellulose biosynthetic process"/>
    <property type="evidence" value="ECO:0007669"/>
    <property type="project" value="UniProtKB-KW"/>
</dbReference>
<dbReference type="GO" id="GO:0005886">
    <property type="term" value="C:plasma membrane"/>
    <property type="evidence" value="ECO:0007669"/>
    <property type="project" value="UniProtKB-SubCell"/>
</dbReference>
<dbReference type="Proteomes" id="UP000778970">
    <property type="component" value="Unassembled WGS sequence"/>
</dbReference>
<evidence type="ECO:0000256" key="3">
    <source>
        <dbReference type="ARBA" id="ARBA00022692"/>
    </source>
</evidence>
<evidence type="ECO:0000256" key="7">
    <source>
        <dbReference type="SAM" id="MobiDB-lite"/>
    </source>
</evidence>
<evidence type="ECO:0000256" key="5">
    <source>
        <dbReference type="ARBA" id="ARBA00023136"/>
    </source>
</evidence>
<comment type="subcellular location">
    <subcellularLocation>
        <location evidence="6">Cell inner membrane</location>
    </subcellularLocation>
    <subcellularLocation>
        <location evidence="1">Cell membrane</location>
        <topology evidence="1">Single-pass membrane protein</topology>
    </subcellularLocation>
</comment>
<reference evidence="8" key="1">
    <citation type="submission" date="2017-08" db="EMBL/GenBank/DDBJ databases">
        <authorList>
            <person name="Imhoff J.F."/>
            <person name="Rahn T."/>
            <person name="Kuenzel S."/>
            <person name="Neulinger S.C."/>
        </authorList>
    </citation>
    <scope>NUCLEOTIDE SEQUENCE</scope>
    <source>
        <strain evidence="8">DSM 9154</strain>
    </source>
</reference>
<keyword evidence="4 6" id="KW-1133">Transmembrane helix</keyword>